<evidence type="ECO:0000256" key="7">
    <source>
        <dbReference type="SAM" id="Phobius"/>
    </source>
</evidence>
<keyword evidence="7" id="KW-1133">Transmembrane helix</keyword>
<evidence type="ECO:0000256" key="4">
    <source>
        <dbReference type="ARBA" id="ARBA00022833"/>
    </source>
</evidence>
<keyword evidence="3 6" id="KW-0378">Hydrolase</keyword>
<dbReference type="Gene3D" id="3.30.2010.10">
    <property type="entry name" value="Metalloproteases ('zincins'), catalytic domain"/>
    <property type="match status" value="1"/>
</dbReference>
<keyword evidence="10" id="KW-1185">Reference proteome</keyword>
<feature type="domain" description="Peptidase M48" evidence="8">
    <location>
        <begin position="127"/>
        <end position="284"/>
    </location>
</feature>
<sequence>MTRDPDTYLALVLAAVAALAARPLSGRLAPRAATWLLTGTAVGLAVASLATLAVSAMGSALRLPPVAAVGHMSERVLRHAPQTDPVVGAVATVLLLTCLVSALCVAVRQGYRLVTSARTARALPGHGLIALVDDAEAEAFALPGRPGRVVVTTGMLDVLTPAQRDALIAHERAHLADRHHLFRALTAVAVAANPLLWPLRGAVAFATERWADERAAASIDDRAQTAQAIGRAALAHNRRPRLAQPAALGVAHDSGRAHGLARRQVLARFRRTGPLPRRVKALLEPPPARRPLLVAAMAALVVTSLLAAQDAVVDLHELVEHAQAAD</sequence>
<dbReference type="PANTHER" id="PTHR34978:SF3">
    <property type="entry name" value="SLR0241 PROTEIN"/>
    <property type="match status" value="1"/>
</dbReference>
<dbReference type="RefSeq" id="WP_378261261.1">
    <property type="nucleotide sequence ID" value="NZ_JBHSIT010000010.1"/>
</dbReference>
<evidence type="ECO:0000256" key="1">
    <source>
        <dbReference type="ARBA" id="ARBA00022670"/>
    </source>
</evidence>
<feature type="transmembrane region" description="Helical" evidence="7">
    <location>
        <begin position="6"/>
        <end position="24"/>
    </location>
</feature>
<reference evidence="10" key="1">
    <citation type="journal article" date="2019" name="Int. J. Syst. Evol. Microbiol.">
        <title>The Global Catalogue of Microorganisms (GCM) 10K type strain sequencing project: providing services to taxonomists for standard genome sequencing and annotation.</title>
        <authorList>
            <consortium name="The Broad Institute Genomics Platform"/>
            <consortium name="The Broad Institute Genome Sequencing Center for Infectious Disease"/>
            <person name="Wu L."/>
            <person name="Ma J."/>
        </authorList>
    </citation>
    <scope>NUCLEOTIDE SEQUENCE [LARGE SCALE GENOMIC DNA]</scope>
    <source>
        <strain evidence="10">KLKA75</strain>
    </source>
</reference>
<evidence type="ECO:0000259" key="8">
    <source>
        <dbReference type="Pfam" id="PF01435"/>
    </source>
</evidence>
<evidence type="ECO:0000256" key="5">
    <source>
        <dbReference type="ARBA" id="ARBA00023049"/>
    </source>
</evidence>
<dbReference type="InterPro" id="IPR052173">
    <property type="entry name" value="Beta-lactam_resp_regulator"/>
</dbReference>
<evidence type="ECO:0000313" key="10">
    <source>
        <dbReference type="Proteomes" id="UP001595872"/>
    </source>
</evidence>
<dbReference type="EMBL" id="JBHSIT010000010">
    <property type="protein sequence ID" value="MFC4911897.1"/>
    <property type="molecule type" value="Genomic_DNA"/>
</dbReference>
<keyword evidence="7" id="KW-0812">Transmembrane</keyword>
<feature type="transmembrane region" description="Helical" evidence="7">
    <location>
        <begin position="36"/>
        <end position="57"/>
    </location>
</feature>
<organism evidence="9 10">
    <name type="scientific">Actinomadura gamaensis</name>
    <dbReference type="NCBI Taxonomy" id="1763541"/>
    <lineage>
        <taxon>Bacteria</taxon>
        <taxon>Bacillati</taxon>
        <taxon>Actinomycetota</taxon>
        <taxon>Actinomycetes</taxon>
        <taxon>Streptosporangiales</taxon>
        <taxon>Thermomonosporaceae</taxon>
        <taxon>Actinomadura</taxon>
    </lineage>
</organism>
<keyword evidence="5 6" id="KW-0482">Metalloprotease</keyword>
<comment type="caution">
    <text evidence="9">The sequence shown here is derived from an EMBL/GenBank/DDBJ whole genome shotgun (WGS) entry which is preliminary data.</text>
</comment>
<accession>A0ABV9U5X1</accession>
<keyword evidence="1 6" id="KW-0645">Protease</keyword>
<dbReference type="PANTHER" id="PTHR34978">
    <property type="entry name" value="POSSIBLE SENSOR-TRANSDUCER PROTEIN BLAR"/>
    <property type="match status" value="1"/>
</dbReference>
<comment type="cofactor">
    <cofactor evidence="6">
        <name>Zn(2+)</name>
        <dbReference type="ChEBI" id="CHEBI:29105"/>
    </cofactor>
    <text evidence="6">Binds 1 zinc ion per subunit.</text>
</comment>
<evidence type="ECO:0000256" key="3">
    <source>
        <dbReference type="ARBA" id="ARBA00022801"/>
    </source>
</evidence>
<evidence type="ECO:0000256" key="2">
    <source>
        <dbReference type="ARBA" id="ARBA00022723"/>
    </source>
</evidence>
<feature type="transmembrane region" description="Helical" evidence="7">
    <location>
        <begin position="86"/>
        <end position="107"/>
    </location>
</feature>
<gene>
    <name evidence="9" type="ORF">ACFPCY_31640</name>
</gene>
<protein>
    <submittedName>
        <fullName evidence="9">M56 family metallopeptidase</fullName>
    </submittedName>
</protein>
<dbReference type="Proteomes" id="UP001595872">
    <property type="component" value="Unassembled WGS sequence"/>
</dbReference>
<dbReference type="InterPro" id="IPR001915">
    <property type="entry name" value="Peptidase_M48"/>
</dbReference>
<evidence type="ECO:0000313" key="9">
    <source>
        <dbReference type="EMBL" id="MFC4911897.1"/>
    </source>
</evidence>
<keyword evidence="2" id="KW-0479">Metal-binding</keyword>
<proteinExistence type="inferred from homology"/>
<dbReference type="Pfam" id="PF01435">
    <property type="entry name" value="Peptidase_M48"/>
    <property type="match status" value="1"/>
</dbReference>
<keyword evidence="4 6" id="KW-0862">Zinc</keyword>
<name>A0ABV9U5X1_9ACTN</name>
<keyword evidence="7" id="KW-0472">Membrane</keyword>
<comment type="similarity">
    <text evidence="6">Belongs to the peptidase M48 family.</text>
</comment>
<dbReference type="CDD" id="cd07326">
    <property type="entry name" value="M56_BlaR1_MecR1_like"/>
    <property type="match status" value="1"/>
</dbReference>
<evidence type="ECO:0000256" key="6">
    <source>
        <dbReference type="RuleBase" id="RU003983"/>
    </source>
</evidence>